<evidence type="ECO:0000256" key="3">
    <source>
        <dbReference type="SAM" id="MobiDB-lite"/>
    </source>
</evidence>
<accession>A0AA35QYI3</accession>
<feature type="domain" description="SH3" evidence="4">
    <location>
        <begin position="58"/>
        <end position="118"/>
    </location>
</feature>
<feature type="region of interest" description="Disordered" evidence="3">
    <location>
        <begin position="1"/>
        <end position="59"/>
    </location>
</feature>
<evidence type="ECO:0000256" key="2">
    <source>
        <dbReference type="PROSITE-ProRule" id="PRU00192"/>
    </source>
</evidence>
<dbReference type="SMART" id="SM00326">
    <property type="entry name" value="SH3"/>
    <property type="match status" value="1"/>
</dbReference>
<gene>
    <name evidence="5" type="ORF">GBAR_LOCUS1704</name>
</gene>
<feature type="compositionally biased region" description="Basic and acidic residues" evidence="3">
    <location>
        <begin position="24"/>
        <end position="37"/>
    </location>
</feature>
<keyword evidence="1 2" id="KW-0728">SH3 domain</keyword>
<organism evidence="5 6">
    <name type="scientific">Geodia barretti</name>
    <name type="common">Barrett's horny sponge</name>
    <dbReference type="NCBI Taxonomy" id="519541"/>
    <lineage>
        <taxon>Eukaryota</taxon>
        <taxon>Metazoa</taxon>
        <taxon>Porifera</taxon>
        <taxon>Demospongiae</taxon>
        <taxon>Heteroscleromorpha</taxon>
        <taxon>Tetractinellida</taxon>
        <taxon>Astrophorina</taxon>
        <taxon>Geodiidae</taxon>
        <taxon>Geodia</taxon>
    </lineage>
</organism>
<dbReference type="Pfam" id="PF14604">
    <property type="entry name" value="SH3_9"/>
    <property type="match status" value="1"/>
</dbReference>
<feature type="compositionally biased region" description="Basic and acidic residues" evidence="3">
    <location>
        <begin position="144"/>
        <end position="153"/>
    </location>
</feature>
<evidence type="ECO:0000313" key="5">
    <source>
        <dbReference type="EMBL" id="CAI7995504.1"/>
    </source>
</evidence>
<dbReference type="AlphaFoldDB" id="A0AA35QYI3"/>
<dbReference type="PROSITE" id="PS50002">
    <property type="entry name" value="SH3"/>
    <property type="match status" value="1"/>
</dbReference>
<feature type="compositionally biased region" description="Pro residues" evidence="3">
    <location>
        <begin position="222"/>
        <end position="234"/>
    </location>
</feature>
<dbReference type="EMBL" id="CASHTH010000247">
    <property type="protein sequence ID" value="CAI7995504.1"/>
    <property type="molecule type" value="Genomic_DNA"/>
</dbReference>
<feature type="compositionally biased region" description="Pro residues" evidence="3">
    <location>
        <begin position="273"/>
        <end position="288"/>
    </location>
</feature>
<dbReference type="PRINTS" id="PR00452">
    <property type="entry name" value="SH3DOMAIN"/>
</dbReference>
<feature type="region of interest" description="Disordered" evidence="3">
    <location>
        <begin position="122"/>
        <end position="298"/>
    </location>
</feature>
<dbReference type="Proteomes" id="UP001174909">
    <property type="component" value="Unassembled WGS sequence"/>
</dbReference>
<dbReference type="InterPro" id="IPR001452">
    <property type="entry name" value="SH3_domain"/>
</dbReference>
<dbReference type="InterPro" id="IPR036028">
    <property type="entry name" value="SH3-like_dom_sf"/>
</dbReference>
<reference evidence="5" key="1">
    <citation type="submission" date="2023-03" db="EMBL/GenBank/DDBJ databases">
        <authorList>
            <person name="Steffen K."/>
            <person name="Cardenas P."/>
        </authorList>
    </citation>
    <scope>NUCLEOTIDE SEQUENCE</scope>
</reference>
<evidence type="ECO:0000259" key="4">
    <source>
        <dbReference type="PROSITE" id="PS50002"/>
    </source>
</evidence>
<name>A0AA35QYI3_GEOBA</name>
<evidence type="ECO:0000313" key="6">
    <source>
        <dbReference type="Proteomes" id="UP001174909"/>
    </source>
</evidence>
<dbReference type="SUPFAM" id="SSF50044">
    <property type="entry name" value="SH3-domain"/>
    <property type="match status" value="1"/>
</dbReference>
<comment type="caution">
    <text evidence="5">The sequence shown here is derived from an EMBL/GenBank/DDBJ whole genome shotgun (WGS) entry which is preliminary data.</text>
</comment>
<dbReference type="Gene3D" id="2.30.30.40">
    <property type="entry name" value="SH3 Domains"/>
    <property type="match status" value="1"/>
</dbReference>
<protein>
    <submittedName>
        <fullName evidence="5">SH3 domain-containing protein 21</fullName>
    </submittedName>
</protein>
<sequence>MGLPKFNPLDVKLKPTARVPPPAIKDEPPRIRPELKKTVLPPKNQQTKPPAAPPPQEQPVERAKVIFQYTSEQEDELDINVGDVLEVVNKTEHDGWWKVKLGGRVGVVPDNFVELLPLEQLPAPDLPHAKKEPRRPPPPPAQDTPEHPPDKPADFGVPLTEPLDSSAVKERPHRPGGVRPPSRSNLHQEDGELASSQGGGGAGDEAPWQREIKQRKKKEPVKLPPSKPHPPPPATVATEPEKPAPPRMASKPSFAAKPKPPPAKPPVDIAKTKPPPAKPPSEATPPPGAETTPPKSSEEWIEALDKLRSEFNEFKTQIRKELREEIKTLSDDLDQERKNNASLRIDIDRLKKMKL</sequence>
<evidence type="ECO:0000256" key="1">
    <source>
        <dbReference type="ARBA" id="ARBA00022443"/>
    </source>
</evidence>
<keyword evidence="6" id="KW-1185">Reference proteome</keyword>
<proteinExistence type="predicted"/>